<dbReference type="eggNOG" id="ENOG5031YUZ">
    <property type="taxonomic scope" value="Bacteria"/>
</dbReference>
<sequence>MAWKWISRWAQRLAAAYNWTDPARAGAPIDRDAERVARELDAIRLRFPDHA</sequence>
<dbReference type="RefSeq" id="WP_005626388.1">
    <property type="nucleotide sequence ID" value="NZ_AMRA01000042.1"/>
</dbReference>
<accession>K5BGT3</accession>
<comment type="caution">
    <text evidence="1">The sequence shown here is derived from an EMBL/GenBank/DDBJ whole genome shotgun (WGS) entry which is preliminary data.</text>
</comment>
<gene>
    <name evidence="1" type="ORF">C731_1632</name>
</gene>
<dbReference type="AlphaFoldDB" id="K5BGT3"/>
<organism evidence="1 2">
    <name type="scientific">Mycolicibacterium hassiacum (strain DSM 44199 / CIP 105218 / JCM 12690 / 3849)</name>
    <name type="common">Mycobacterium hassiacum</name>
    <dbReference type="NCBI Taxonomy" id="1122247"/>
    <lineage>
        <taxon>Bacteria</taxon>
        <taxon>Bacillati</taxon>
        <taxon>Actinomycetota</taxon>
        <taxon>Actinomycetes</taxon>
        <taxon>Mycobacteriales</taxon>
        <taxon>Mycobacteriaceae</taxon>
        <taxon>Mycolicibacterium</taxon>
    </lineage>
</organism>
<dbReference type="Proteomes" id="UP000006265">
    <property type="component" value="Unassembled WGS sequence"/>
</dbReference>
<dbReference type="EMBL" id="AMRA01000042">
    <property type="protein sequence ID" value="EKF24256.1"/>
    <property type="molecule type" value="Genomic_DNA"/>
</dbReference>
<evidence type="ECO:0000313" key="2">
    <source>
        <dbReference type="Proteomes" id="UP000006265"/>
    </source>
</evidence>
<name>K5BGT3_MYCHD</name>
<keyword evidence="2" id="KW-1185">Reference proteome</keyword>
<reference evidence="1 2" key="1">
    <citation type="journal article" date="2012" name="J. Bacteriol.">
        <title>Genome sequence of Mycobacterium hassiacum DSM 44199, a rare source of heat-stable mycobacterial proteins.</title>
        <authorList>
            <person name="Tiago I."/>
            <person name="Maranha A."/>
            <person name="Mendes V."/>
            <person name="Alarico S."/>
            <person name="Moynihan P.J."/>
            <person name="Clarke A.J."/>
            <person name="Macedo-Ribeiro S."/>
            <person name="Pereira P.J."/>
            <person name="Empadinhas N."/>
        </authorList>
    </citation>
    <scope>NUCLEOTIDE SEQUENCE [LARGE SCALE GENOMIC DNA]</scope>
    <source>
        <strain evidence="2">DSM 44199 / CIP 105218 / JCM 12690 / 3849</strain>
    </source>
</reference>
<evidence type="ECO:0000313" key="1">
    <source>
        <dbReference type="EMBL" id="EKF24256.1"/>
    </source>
</evidence>
<dbReference type="PATRIC" id="fig|1122247.3.peg.1569"/>
<protein>
    <submittedName>
        <fullName evidence="1">Uncharacterized protein</fullName>
    </submittedName>
</protein>
<dbReference type="STRING" id="1122247.GCA_000379865_01206"/>
<proteinExistence type="predicted"/>